<dbReference type="InterPro" id="IPR023393">
    <property type="entry name" value="START-like_dom_sf"/>
</dbReference>
<name>A0A4S4DSM8_CAMSN</name>
<dbReference type="Gene3D" id="3.30.530.20">
    <property type="match status" value="1"/>
</dbReference>
<evidence type="ECO:0000313" key="9">
    <source>
        <dbReference type="Proteomes" id="UP000306102"/>
    </source>
</evidence>
<dbReference type="InterPro" id="IPR057993">
    <property type="entry name" value="HD-Zip_IV_C"/>
</dbReference>
<keyword evidence="3" id="KW-0371">Homeobox</keyword>
<dbReference type="SUPFAM" id="SSF55961">
    <property type="entry name" value="Bet v1-like"/>
    <property type="match status" value="2"/>
</dbReference>
<feature type="domain" description="START" evidence="7">
    <location>
        <begin position="127"/>
        <end position="358"/>
    </location>
</feature>
<dbReference type="Pfam" id="PF01852">
    <property type="entry name" value="START"/>
    <property type="match status" value="1"/>
</dbReference>
<evidence type="ECO:0000256" key="2">
    <source>
        <dbReference type="ARBA" id="ARBA00023125"/>
    </source>
</evidence>
<organism evidence="8 9">
    <name type="scientific">Camellia sinensis var. sinensis</name>
    <name type="common">China tea</name>
    <dbReference type="NCBI Taxonomy" id="542762"/>
    <lineage>
        <taxon>Eukaryota</taxon>
        <taxon>Viridiplantae</taxon>
        <taxon>Streptophyta</taxon>
        <taxon>Embryophyta</taxon>
        <taxon>Tracheophyta</taxon>
        <taxon>Spermatophyta</taxon>
        <taxon>Magnoliopsida</taxon>
        <taxon>eudicotyledons</taxon>
        <taxon>Gunneridae</taxon>
        <taxon>Pentapetalae</taxon>
        <taxon>asterids</taxon>
        <taxon>Ericales</taxon>
        <taxon>Theaceae</taxon>
        <taxon>Camellia</taxon>
    </lineage>
</organism>
<evidence type="ECO:0000256" key="5">
    <source>
        <dbReference type="ARBA" id="ARBA00023242"/>
    </source>
</evidence>
<gene>
    <name evidence="8" type="ORF">TEA_011830</name>
</gene>
<keyword evidence="4" id="KW-0804">Transcription</keyword>
<evidence type="ECO:0000256" key="4">
    <source>
        <dbReference type="ARBA" id="ARBA00023163"/>
    </source>
</evidence>
<evidence type="ECO:0000256" key="1">
    <source>
        <dbReference type="ARBA" id="ARBA00023015"/>
    </source>
</evidence>
<evidence type="ECO:0000313" key="8">
    <source>
        <dbReference type="EMBL" id="THG05436.1"/>
    </source>
</evidence>
<keyword evidence="6" id="KW-0175">Coiled coil</keyword>
<dbReference type="InterPro" id="IPR002913">
    <property type="entry name" value="START_lipid-bd_dom"/>
</dbReference>
<dbReference type="GO" id="GO:0008289">
    <property type="term" value="F:lipid binding"/>
    <property type="evidence" value="ECO:0007669"/>
    <property type="project" value="InterPro"/>
</dbReference>
<dbReference type="STRING" id="542762.A0A4S4DSM8"/>
<dbReference type="PROSITE" id="PS50848">
    <property type="entry name" value="START"/>
    <property type="match status" value="1"/>
</dbReference>
<evidence type="ECO:0000259" key="7">
    <source>
        <dbReference type="PROSITE" id="PS50848"/>
    </source>
</evidence>
<dbReference type="PANTHER" id="PTHR45654">
    <property type="entry name" value="HOMEOBOX-LEUCINE ZIPPER PROTEIN MERISTEM L1"/>
    <property type="match status" value="1"/>
</dbReference>
<dbReference type="CDD" id="cd08875">
    <property type="entry name" value="START_ArGLABRA2_like"/>
    <property type="match status" value="1"/>
</dbReference>
<dbReference type="Proteomes" id="UP000306102">
    <property type="component" value="Unassembled WGS sequence"/>
</dbReference>
<reference evidence="8 9" key="1">
    <citation type="journal article" date="2018" name="Proc. Natl. Acad. Sci. U.S.A.">
        <title>Draft genome sequence of Camellia sinensis var. sinensis provides insights into the evolution of the tea genome and tea quality.</title>
        <authorList>
            <person name="Wei C."/>
            <person name="Yang H."/>
            <person name="Wang S."/>
            <person name="Zhao J."/>
            <person name="Liu C."/>
            <person name="Gao L."/>
            <person name="Xia E."/>
            <person name="Lu Y."/>
            <person name="Tai Y."/>
            <person name="She G."/>
            <person name="Sun J."/>
            <person name="Cao H."/>
            <person name="Tong W."/>
            <person name="Gao Q."/>
            <person name="Li Y."/>
            <person name="Deng W."/>
            <person name="Jiang X."/>
            <person name="Wang W."/>
            <person name="Chen Q."/>
            <person name="Zhang S."/>
            <person name="Li H."/>
            <person name="Wu J."/>
            <person name="Wang P."/>
            <person name="Li P."/>
            <person name="Shi C."/>
            <person name="Zheng F."/>
            <person name="Jian J."/>
            <person name="Huang B."/>
            <person name="Shan D."/>
            <person name="Shi M."/>
            <person name="Fang C."/>
            <person name="Yue Y."/>
            <person name="Li F."/>
            <person name="Li D."/>
            <person name="Wei S."/>
            <person name="Han B."/>
            <person name="Jiang C."/>
            <person name="Yin Y."/>
            <person name="Xia T."/>
            <person name="Zhang Z."/>
            <person name="Bennetzen J.L."/>
            <person name="Zhao S."/>
            <person name="Wan X."/>
        </authorList>
    </citation>
    <scope>NUCLEOTIDE SEQUENCE [LARGE SCALE GENOMIC DNA]</scope>
    <source>
        <strain evidence="9">cv. Shuchazao</strain>
        <tissue evidence="8">Leaf</tissue>
    </source>
</reference>
<dbReference type="PANTHER" id="PTHR45654:SF77">
    <property type="entry name" value="HOMEOBOX-LEUCINE ZIPPER PROTEIN MERISTEM L1"/>
    <property type="match status" value="1"/>
</dbReference>
<keyword evidence="2" id="KW-0238">DNA-binding</keyword>
<dbReference type="Pfam" id="PF25797">
    <property type="entry name" value="PDF2_C"/>
    <property type="match status" value="1"/>
</dbReference>
<dbReference type="EMBL" id="SDRB02010610">
    <property type="protein sequence ID" value="THG05436.1"/>
    <property type="molecule type" value="Genomic_DNA"/>
</dbReference>
<evidence type="ECO:0000256" key="3">
    <source>
        <dbReference type="ARBA" id="ARBA00023155"/>
    </source>
</evidence>
<dbReference type="AlphaFoldDB" id="A0A4S4DSM8"/>
<feature type="coiled-coil region" evidence="6">
    <location>
        <begin position="1"/>
        <end position="68"/>
    </location>
</feature>
<sequence length="608" mass="66251">MRNERIENTQLRNNNEKLRAENILYKEALSNSFCPSCGSQADLGHISLEEYNLRLENARLQKEADEMSTIAANYVGKPLLDQVMSPPLSPGSFENEVLGGQPSAGEGELLLSAPGDLFGSNCGPTSEHYEKQMIFKMAVTAMEEFTMMVQIGDPLWIPGIDSNSFVLNEDEYLRMFPRAVGLKAPDFKREASRGAAIVLMPSINIVEILMDEEKWSNFFSVIIARGVNIETLSAGVQDLNGALKVMSGEFQVLSPQVPAREFNFVRYCKQHGDGSWAVVDASVESLRPSLLVKNRRRPSGCLIQDLPNGYTKVTWIEHVEVDVRGVSNIYRPLVNCGLAFGAKRWLSTLNRQSERLAIVQPTNLSPSDVAITSVQGKKSMMELAERMVISFCGGVGASATHTWTTLTGSGADDIRVMTRRSIGDRGRPPGISLSAVTSFWLPAPVKEVFDFLRDAHHRNEWDILSSGGVIQEIAHIANGHRAETCISLLRVNSIFGDQNNMLILQESSIDPTGSFVIYAPVDGTAMNTVLHGGNPDNVALLPSGFAVLPDGPSRHGSGIGEANPGGSLVTVSFQILVDSTPTVTIGFVATVNNLITCTVERIKVAMEN</sequence>
<evidence type="ECO:0000256" key="6">
    <source>
        <dbReference type="SAM" id="Coils"/>
    </source>
</evidence>
<keyword evidence="9" id="KW-1185">Reference proteome</keyword>
<protein>
    <recommendedName>
        <fullName evidence="7">START domain-containing protein</fullName>
    </recommendedName>
</protein>
<dbReference type="GO" id="GO:0003677">
    <property type="term" value="F:DNA binding"/>
    <property type="evidence" value="ECO:0007669"/>
    <property type="project" value="UniProtKB-KW"/>
</dbReference>
<keyword evidence="1" id="KW-0805">Transcription regulation</keyword>
<dbReference type="InterPro" id="IPR042160">
    <property type="entry name" value="HD-Zip_IV"/>
</dbReference>
<accession>A0A4S4DSM8</accession>
<dbReference type="SMART" id="SM00234">
    <property type="entry name" value="START"/>
    <property type="match status" value="1"/>
</dbReference>
<keyword evidence="5" id="KW-0539">Nucleus</keyword>
<proteinExistence type="predicted"/>
<comment type="caution">
    <text evidence="8">The sequence shown here is derived from an EMBL/GenBank/DDBJ whole genome shotgun (WGS) entry which is preliminary data.</text>
</comment>